<dbReference type="Proteomes" id="UP001182556">
    <property type="component" value="Unassembled WGS sequence"/>
</dbReference>
<feature type="region of interest" description="Disordered" evidence="2">
    <location>
        <begin position="294"/>
        <end position="347"/>
    </location>
</feature>
<accession>A0AAD9D1G8</accession>
<dbReference type="EMBL" id="JAODAN010000005">
    <property type="protein sequence ID" value="KAK1924270.1"/>
    <property type="molecule type" value="Genomic_DNA"/>
</dbReference>
<sequence length="428" mass="46283">MGGDYNLVPGVSVGEFVLGESLWRILDVLRASKIRYPKVEISWDTENAVKSAVTVHLPHLTLYFPPSPHQILTLITIPDVPSAHFVISYETTILHSPTAGSRSPSPLNRGKIGKVFGPTYAGSSNGKLTYPGIAFELSGDGAREDVVSALTVTGRSQETKPLNPLSSVTINPGIGVTIHTNDTPDPLPIALGETTSQDLLLDLGPPLRKFYKEDNRLQRMWGMTSNDQGSCFWNYFQYGLDFLVDSEGRIAKIICYSNIPGTPLFQRHARCPWKISTAAGELDFTSPLSSFRSAFGQANEKSSPSYPHEPQPSTPSESQPKASNGGGKKKKRGPSPQNLDSGSETVEKSTQMLNGNKGHAGSSVATESQKKGMLLDRVVEGGFDGVEGLGPSRLVEYNGIIVEEDTESGGITSILVYQTDRGKFREGE</sequence>
<proteinExistence type="inferred from homology"/>
<name>A0AAD9D1G8_PAPLA</name>
<dbReference type="Pfam" id="PF03676">
    <property type="entry name" value="PHAF1"/>
    <property type="match status" value="2"/>
</dbReference>
<feature type="compositionally biased region" description="Polar residues" evidence="2">
    <location>
        <begin position="335"/>
        <end position="347"/>
    </location>
</feature>
<evidence type="ECO:0000313" key="3">
    <source>
        <dbReference type="EMBL" id="KAK1924270.1"/>
    </source>
</evidence>
<keyword evidence="4" id="KW-1185">Reference proteome</keyword>
<protein>
    <submittedName>
        <fullName evidence="3">Uncharacterized protein</fullName>
    </submittedName>
</protein>
<reference evidence="3" key="1">
    <citation type="submission" date="2023-02" db="EMBL/GenBank/DDBJ databases">
        <title>Identification and recombinant expression of a fungal hydrolase from Papiliotrema laurentii that hydrolyzes apple cutin and clears colloidal polyester polyurethane.</title>
        <authorList>
            <consortium name="DOE Joint Genome Institute"/>
            <person name="Roman V.A."/>
            <person name="Bojanowski C."/>
            <person name="Crable B.R."/>
            <person name="Wagner D.N."/>
            <person name="Hung C.S."/>
            <person name="Nadeau L.J."/>
            <person name="Schratz L."/>
            <person name="Haridas S."/>
            <person name="Pangilinan J."/>
            <person name="Lipzen A."/>
            <person name="Na H."/>
            <person name="Yan M."/>
            <person name="Ng V."/>
            <person name="Grigoriev I.V."/>
            <person name="Spatafora J.W."/>
            <person name="Barlow D."/>
            <person name="Biffinger J."/>
            <person name="Kelley-Loughnane N."/>
            <person name="Varaljay V.A."/>
            <person name="Crookes-Goodson W.J."/>
        </authorList>
    </citation>
    <scope>NUCLEOTIDE SEQUENCE</scope>
    <source>
        <strain evidence="3">5307AH</strain>
    </source>
</reference>
<dbReference type="AlphaFoldDB" id="A0AAD9D1G8"/>
<dbReference type="InterPro" id="IPR005373">
    <property type="entry name" value="PHAF1"/>
</dbReference>
<organism evidence="3 4">
    <name type="scientific">Papiliotrema laurentii</name>
    <name type="common">Cryptococcus laurentii</name>
    <dbReference type="NCBI Taxonomy" id="5418"/>
    <lineage>
        <taxon>Eukaryota</taxon>
        <taxon>Fungi</taxon>
        <taxon>Dikarya</taxon>
        <taxon>Basidiomycota</taxon>
        <taxon>Agaricomycotina</taxon>
        <taxon>Tremellomycetes</taxon>
        <taxon>Tremellales</taxon>
        <taxon>Rhynchogastremaceae</taxon>
        <taxon>Papiliotrema</taxon>
    </lineage>
</organism>
<evidence type="ECO:0000256" key="1">
    <source>
        <dbReference type="ARBA" id="ARBA00024339"/>
    </source>
</evidence>
<gene>
    <name evidence="3" type="ORF">DB88DRAFT_489647</name>
</gene>
<evidence type="ECO:0000313" key="4">
    <source>
        <dbReference type="Proteomes" id="UP001182556"/>
    </source>
</evidence>
<comment type="similarity">
    <text evidence="1">Belongs to the PHAF1 family.</text>
</comment>
<comment type="caution">
    <text evidence="3">The sequence shown here is derived from an EMBL/GenBank/DDBJ whole genome shotgun (WGS) entry which is preliminary data.</text>
</comment>
<evidence type="ECO:0000256" key="2">
    <source>
        <dbReference type="SAM" id="MobiDB-lite"/>
    </source>
</evidence>
<dbReference type="InterPro" id="IPR039156">
    <property type="entry name" value="PHAF1/BROMI"/>
</dbReference>
<dbReference type="PANTHER" id="PTHR13465">
    <property type="entry name" value="UPF0183 PROTEIN"/>
    <property type="match status" value="1"/>
</dbReference>
<dbReference type="PANTHER" id="PTHR13465:SF2">
    <property type="entry name" value="PHAGOSOME ASSEMBLY FACTOR 1"/>
    <property type="match status" value="1"/>
</dbReference>
<dbReference type="GO" id="GO:0043001">
    <property type="term" value="P:Golgi to plasma membrane protein transport"/>
    <property type="evidence" value="ECO:0007669"/>
    <property type="project" value="TreeGrafter"/>
</dbReference>
<dbReference type="GO" id="GO:0005802">
    <property type="term" value="C:trans-Golgi network"/>
    <property type="evidence" value="ECO:0007669"/>
    <property type="project" value="TreeGrafter"/>
</dbReference>